<dbReference type="AlphaFoldDB" id="A0A3N1CN78"/>
<accession>A0A3N1CN78</accession>
<organism evidence="1 2">
    <name type="scientific">Actinocorallia herbida</name>
    <dbReference type="NCBI Taxonomy" id="58109"/>
    <lineage>
        <taxon>Bacteria</taxon>
        <taxon>Bacillati</taxon>
        <taxon>Actinomycetota</taxon>
        <taxon>Actinomycetes</taxon>
        <taxon>Streptosporangiales</taxon>
        <taxon>Thermomonosporaceae</taxon>
        <taxon>Actinocorallia</taxon>
    </lineage>
</organism>
<protein>
    <submittedName>
        <fullName evidence="1">Uncharacterized protein</fullName>
    </submittedName>
</protein>
<evidence type="ECO:0000313" key="2">
    <source>
        <dbReference type="Proteomes" id="UP000272400"/>
    </source>
</evidence>
<gene>
    <name evidence="1" type="ORF">EDD29_0085</name>
</gene>
<sequence>MDDQSIEKLVGYLVLLFDSIRHALTKHLPLPIEIDDVQQGDTVQVMASLNRARTLMVEMGTPDLPGKVLGGCIVRWIAAMEAVALADMAGDDGFRLDIAEALINEVASGLAVFMQMMPCENEDDEDGS</sequence>
<keyword evidence="2" id="KW-1185">Reference proteome</keyword>
<dbReference type="Proteomes" id="UP000272400">
    <property type="component" value="Unassembled WGS sequence"/>
</dbReference>
<comment type="caution">
    <text evidence="1">The sequence shown here is derived from an EMBL/GenBank/DDBJ whole genome shotgun (WGS) entry which is preliminary data.</text>
</comment>
<evidence type="ECO:0000313" key="1">
    <source>
        <dbReference type="EMBL" id="ROO82604.1"/>
    </source>
</evidence>
<reference evidence="1 2" key="1">
    <citation type="submission" date="2018-11" db="EMBL/GenBank/DDBJ databases">
        <title>Sequencing the genomes of 1000 actinobacteria strains.</title>
        <authorList>
            <person name="Klenk H.-P."/>
        </authorList>
    </citation>
    <scope>NUCLEOTIDE SEQUENCE [LARGE SCALE GENOMIC DNA]</scope>
    <source>
        <strain evidence="1 2">DSM 44254</strain>
    </source>
</reference>
<dbReference type="RefSeq" id="WP_123661612.1">
    <property type="nucleotide sequence ID" value="NZ_RJKE01000001.1"/>
</dbReference>
<dbReference type="EMBL" id="RJKE01000001">
    <property type="protein sequence ID" value="ROO82604.1"/>
    <property type="molecule type" value="Genomic_DNA"/>
</dbReference>
<name>A0A3N1CN78_9ACTN</name>
<proteinExistence type="predicted"/>